<gene>
    <name evidence="1" type="ORF">ACJDU8_02425</name>
</gene>
<proteinExistence type="predicted"/>
<protein>
    <submittedName>
        <fullName evidence="1">Helix-turn-helix domain-containing protein</fullName>
    </submittedName>
</protein>
<keyword evidence="2" id="KW-1185">Reference proteome</keyword>
<comment type="caution">
    <text evidence="1">The sequence shown here is derived from an EMBL/GenBank/DDBJ whole genome shotgun (WGS) entry which is preliminary data.</text>
</comment>
<dbReference type="InterPro" id="IPR001387">
    <property type="entry name" value="Cro/C1-type_HTH"/>
</dbReference>
<reference evidence="1 2" key="1">
    <citation type="submission" date="2024-11" db="EMBL/GenBank/DDBJ databases">
        <authorList>
            <person name="Heng Y.C."/>
            <person name="Lim A.C.H."/>
            <person name="Lee J.K.Y."/>
            <person name="Kittelmann S."/>
        </authorList>
    </citation>
    <scope>NUCLEOTIDE SEQUENCE [LARGE SCALE GENOMIC DNA]</scope>
    <source>
        <strain evidence="1 2">WILCCON 0269</strain>
    </source>
</reference>
<dbReference type="EMBL" id="JBJHZX010000002">
    <property type="protein sequence ID" value="MFL0194432.1"/>
    <property type="molecule type" value="Genomic_DNA"/>
</dbReference>
<dbReference type="Gene3D" id="1.10.260.40">
    <property type="entry name" value="lambda repressor-like DNA-binding domains"/>
    <property type="match status" value="1"/>
</dbReference>
<dbReference type="Proteomes" id="UP001623660">
    <property type="component" value="Unassembled WGS sequence"/>
</dbReference>
<evidence type="ECO:0000313" key="2">
    <source>
        <dbReference type="Proteomes" id="UP001623660"/>
    </source>
</evidence>
<evidence type="ECO:0000313" key="1">
    <source>
        <dbReference type="EMBL" id="MFL0194432.1"/>
    </source>
</evidence>
<dbReference type="SUPFAM" id="SSF47413">
    <property type="entry name" value="lambda repressor-like DNA-binding domains"/>
    <property type="match status" value="1"/>
</dbReference>
<dbReference type="CDD" id="cd00093">
    <property type="entry name" value="HTH_XRE"/>
    <property type="match status" value="1"/>
</dbReference>
<name>A0ABW8SFE2_9CLOT</name>
<accession>A0ABW8SFE2</accession>
<organism evidence="1 2">
    <name type="scientific">Candidatus Clostridium eludens</name>
    <dbReference type="NCBI Taxonomy" id="3381663"/>
    <lineage>
        <taxon>Bacteria</taxon>
        <taxon>Bacillati</taxon>
        <taxon>Bacillota</taxon>
        <taxon>Clostridia</taxon>
        <taxon>Eubacteriales</taxon>
        <taxon>Clostridiaceae</taxon>
        <taxon>Clostridium</taxon>
    </lineage>
</organism>
<dbReference type="InterPro" id="IPR010982">
    <property type="entry name" value="Lambda_DNA-bd_dom_sf"/>
</dbReference>
<sequence length="61" mass="7121">MTNENVKERLKNYLRERGVRNNFIAEKVGLSDTTICLFLKGKRLLSDKKLKLIEDLINKTV</sequence>
<dbReference type="RefSeq" id="WP_406790552.1">
    <property type="nucleotide sequence ID" value="NZ_JBJHZX010000002.1"/>
</dbReference>